<dbReference type="GO" id="GO:1901135">
    <property type="term" value="P:carbohydrate derivative metabolic process"/>
    <property type="evidence" value="ECO:0007669"/>
    <property type="project" value="InterPro"/>
</dbReference>
<dbReference type="GO" id="GO:0008483">
    <property type="term" value="F:transaminase activity"/>
    <property type="evidence" value="ECO:0007669"/>
    <property type="project" value="UniProtKB-KW"/>
</dbReference>
<gene>
    <name evidence="4" type="ORF">D0Z70_05990</name>
</gene>
<dbReference type="GO" id="GO:0097367">
    <property type="term" value="F:carbohydrate derivative binding"/>
    <property type="evidence" value="ECO:0007669"/>
    <property type="project" value="InterPro"/>
</dbReference>
<evidence type="ECO:0000259" key="3">
    <source>
        <dbReference type="PROSITE" id="PS51464"/>
    </source>
</evidence>
<reference evidence="4 5" key="1">
    <citation type="submission" date="2018-08" db="EMBL/GenBank/DDBJ databases">
        <title>Sphingobium sp. EO9.</title>
        <authorList>
            <person name="Park Y."/>
            <person name="Kim K.H."/>
            <person name="Jeon C.O."/>
        </authorList>
    </citation>
    <scope>NUCLEOTIDE SEQUENCE [LARGE SCALE GENOMIC DNA]</scope>
    <source>
        <strain evidence="4 5">EO9</strain>
    </source>
</reference>
<proteinExistence type="predicted"/>
<dbReference type="InterPro" id="IPR046348">
    <property type="entry name" value="SIS_dom_sf"/>
</dbReference>
<dbReference type="PROSITE" id="PS51464">
    <property type="entry name" value="SIS"/>
    <property type="match status" value="2"/>
</dbReference>
<evidence type="ECO:0000313" key="4">
    <source>
        <dbReference type="EMBL" id="RJG56202.1"/>
    </source>
</evidence>
<dbReference type="InterPro" id="IPR035490">
    <property type="entry name" value="GlmS/FrlB_SIS"/>
</dbReference>
<dbReference type="PANTHER" id="PTHR10937:SF8">
    <property type="entry name" value="AMINOTRANSFERASE-RELATED"/>
    <property type="match status" value="1"/>
</dbReference>
<sequence>MMSNVELQSGRSAMWLEAGEGGESVARFLLRNGKALDALSERLRSSPPKLVITCARGSSDHAATYGKYLIETLLGLPVASAAPSVTSVFSTEFQQTDALLIAISQSGRSPDLLSTVERYKAAGAYVVALVNDESSPLATMADYLLPLCAGAETSVAATKSFIASMAGLAAIAGWWSDDARLRDALDRLPTLLDMAYELDWTPLVGALANASNLFIIGRGYGLSIAQEAALKLKETCGLHAEGFSSAEVRHGPMAIIEEGFPVIAFATSDMSGDDVRAAATEFADRGADVLLADCRAGTSSALPTLTSHALLEPILLIQSFYAAAERLARARGLDPDQPPYLRKVTETR</sequence>
<organism evidence="4 5">
    <name type="scientific">Sphingobium terrigena</name>
    <dbReference type="NCBI Taxonomy" id="2304063"/>
    <lineage>
        <taxon>Bacteria</taxon>
        <taxon>Pseudomonadati</taxon>
        <taxon>Pseudomonadota</taxon>
        <taxon>Alphaproteobacteria</taxon>
        <taxon>Sphingomonadales</taxon>
        <taxon>Sphingomonadaceae</taxon>
        <taxon>Sphingobium</taxon>
    </lineage>
</organism>
<feature type="domain" description="SIS" evidence="3">
    <location>
        <begin position="39"/>
        <end position="187"/>
    </location>
</feature>
<keyword evidence="2" id="KW-0677">Repeat</keyword>
<dbReference type="InterPro" id="IPR001347">
    <property type="entry name" value="SIS_dom"/>
</dbReference>
<accession>A0A418YVE1</accession>
<evidence type="ECO:0000256" key="2">
    <source>
        <dbReference type="ARBA" id="ARBA00022737"/>
    </source>
</evidence>
<comment type="caution">
    <text evidence="4">The sequence shown here is derived from an EMBL/GenBank/DDBJ whole genome shotgun (WGS) entry which is preliminary data.</text>
</comment>
<dbReference type="PANTHER" id="PTHR10937">
    <property type="entry name" value="GLUCOSAMINE--FRUCTOSE-6-PHOSPHATE AMINOTRANSFERASE, ISOMERIZING"/>
    <property type="match status" value="1"/>
</dbReference>
<evidence type="ECO:0000313" key="5">
    <source>
        <dbReference type="Proteomes" id="UP000283469"/>
    </source>
</evidence>
<feature type="domain" description="SIS" evidence="3">
    <location>
        <begin position="203"/>
        <end position="333"/>
    </location>
</feature>
<dbReference type="Gene3D" id="3.40.50.10490">
    <property type="entry name" value="Glucose-6-phosphate isomerase like protein, domain 1"/>
    <property type="match status" value="2"/>
</dbReference>
<dbReference type="AlphaFoldDB" id="A0A418YVE1"/>
<dbReference type="Proteomes" id="UP000283469">
    <property type="component" value="Unassembled WGS sequence"/>
</dbReference>
<dbReference type="SUPFAM" id="SSF53697">
    <property type="entry name" value="SIS domain"/>
    <property type="match status" value="1"/>
</dbReference>
<keyword evidence="1" id="KW-0032">Aminotransferase</keyword>
<dbReference type="Pfam" id="PF01380">
    <property type="entry name" value="SIS"/>
    <property type="match status" value="2"/>
</dbReference>
<dbReference type="OrthoDB" id="9761808at2"/>
<dbReference type="CDD" id="cd05008">
    <property type="entry name" value="SIS_GlmS_GlmD_1"/>
    <property type="match status" value="1"/>
</dbReference>
<dbReference type="InterPro" id="IPR035466">
    <property type="entry name" value="GlmS/AgaS_SIS"/>
</dbReference>
<protein>
    <submittedName>
        <fullName evidence="4">SIS domain-containing protein</fullName>
    </submittedName>
</protein>
<dbReference type="EMBL" id="QVRA01000004">
    <property type="protein sequence ID" value="RJG56202.1"/>
    <property type="molecule type" value="Genomic_DNA"/>
</dbReference>
<name>A0A418YVE1_9SPHN</name>
<keyword evidence="5" id="KW-1185">Reference proteome</keyword>
<keyword evidence="1" id="KW-0808">Transferase</keyword>
<evidence type="ECO:0000256" key="1">
    <source>
        <dbReference type="ARBA" id="ARBA00022576"/>
    </source>
</evidence>
<dbReference type="CDD" id="cd05009">
    <property type="entry name" value="SIS_GlmS_GlmD_2"/>
    <property type="match status" value="1"/>
</dbReference>